<gene>
    <name evidence="1" type="ORF">GCM10022393_08400</name>
</gene>
<evidence type="ECO:0000313" key="1">
    <source>
        <dbReference type="EMBL" id="GAA4111002.1"/>
    </source>
</evidence>
<sequence>MKQQILGLGKALNRAEQKFINGGRAPVCNYPEVACLNPETYEWSCSYGGYCD</sequence>
<dbReference type="RefSeq" id="WP_344925044.1">
    <property type="nucleotide sequence ID" value="NZ_BAABCW010000002.1"/>
</dbReference>
<dbReference type="EMBL" id="BAABCW010000002">
    <property type="protein sequence ID" value="GAA4111002.1"/>
    <property type="molecule type" value="Genomic_DNA"/>
</dbReference>
<protein>
    <submittedName>
        <fullName evidence="1">Uncharacterized protein</fullName>
    </submittedName>
</protein>
<keyword evidence="2" id="KW-1185">Reference proteome</keyword>
<organism evidence="1 2">
    <name type="scientific">Aquimarina addita</name>
    <dbReference type="NCBI Taxonomy" id="870485"/>
    <lineage>
        <taxon>Bacteria</taxon>
        <taxon>Pseudomonadati</taxon>
        <taxon>Bacteroidota</taxon>
        <taxon>Flavobacteriia</taxon>
        <taxon>Flavobacteriales</taxon>
        <taxon>Flavobacteriaceae</taxon>
        <taxon>Aquimarina</taxon>
    </lineage>
</organism>
<reference evidence="2" key="1">
    <citation type="journal article" date="2019" name="Int. J. Syst. Evol. Microbiol.">
        <title>The Global Catalogue of Microorganisms (GCM) 10K type strain sequencing project: providing services to taxonomists for standard genome sequencing and annotation.</title>
        <authorList>
            <consortium name="The Broad Institute Genomics Platform"/>
            <consortium name="The Broad Institute Genome Sequencing Center for Infectious Disease"/>
            <person name="Wu L."/>
            <person name="Ma J."/>
        </authorList>
    </citation>
    <scope>NUCLEOTIDE SEQUENCE [LARGE SCALE GENOMIC DNA]</scope>
    <source>
        <strain evidence="2">JCM 17106</strain>
    </source>
</reference>
<proteinExistence type="predicted"/>
<name>A0ABP7XEE1_9FLAO</name>
<comment type="caution">
    <text evidence="1">The sequence shown here is derived from an EMBL/GenBank/DDBJ whole genome shotgun (WGS) entry which is preliminary data.</text>
</comment>
<accession>A0ABP7XEE1</accession>
<dbReference type="Proteomes" id="UP001500459">
    <property type="component" value="Unassembled WGS sequence"/>
</dbReference>
<evidence type="ECO:0000313" key="2">
    <source>
        <dbReference type="Proteomes" id="UP001500459"/>
    </source>
</evidence>